<dbReference type="PANTHER" id="PTHR45947">
    <property type="entry name" value="SULFOQUINOVOSYL TRANSFERASE SQD2"/>
    <property type="match status" value="1"/>
</dbReference>
<dbReference type="GO" id="GO:1901137">
    <property type="term" value="P:carbohydrate derivative biosynthetic process"/>
    <property type="evidence" value="ECO:0007669"/>
    <property type="project" value="UniProtKB-ARBA"/>
</dbReference>
<keyword evidence="3 5" id="KW-0808">Transferase</keyword>
<evidence type="ECO:0000256" key="3">
    <source>
        <dbReference type="ARBA" id="ARBA00022679"/>
    </source>
</evidence>
<evidence type="ECO:0000313" key="6">
    <source>
        <dbReference type="Proteomes" id="UP000321379"/>
    </source>
</evidence>
<dbReference type="AlphaFoldDB" id="A0A5C8UJ69"/>
<evidence type="ECO:0000256" key="1">
    <source>
        <dbReference type="ARBA" id="ARBA00021292"/>
    </source>
</evidence>
<keyword evidence="2" id="KW-0328">Glycosyltransferase</keyword>
<gene>
    <name evidence="5" type="ORF">FVP33_17215</name>
</gene>
<accession>A0A5C8UJ69</accession>
<evidence type="ECO:0000256" key="2">
    <source>
        <dbReference type="ARBA" id="ARBA00022676"/>
    </source>
</evidence>
<dbReference type="Gene3D" id="3.40.50.2000">
    <property type="entry name" value="Glycogen Phosphorylase B"/>
    <property type="match status" value="2"/>
</dbReference>
<dbReference type="Proteomes" id="UP000321379">
    <property type="component" value="Unassembled WGS sequence"/>
</dbReference>
<organism evidence="5 6">
    <name type="scientific">Lacisediminihabitans profunda</name>
    <dbReference type="NCBI Taxonomy" id="2594790"/>
    <lineage>
        <taxon>Bacteria</taxon>
        <taxon>Bacillati</taxon>
        <taxon>Actinomycetota</taxon>
        <taxon>Actinomycetes</taxon>
        <taxon>Micrococcales</taxon>
        <taxon>Microbacteriaceae</taxon>
        <taxon>Lacisediminihabitans</taxon>
    </lineage>
</organism>
<proteinExistence type="predicted"/>
<dbReference type="SUPFAM" id="SSF53756">
    <property type="entry name" value="UDP-Glycosyltransferase/glycogen phosphorylase"/>
    <property type="match status" value="1"/>
</dbReference>
<dbReference type="CDD" id="cd03808">
    <property type="entry name" value="GT4_CapM-like"/>
    <property type="match status" value="1"/>
</dbReference>
<dbReference type="Pfam" id="PF13579">
    <property type="entry name" value="Glyco_trans_4_4"/>
    <property type="match status" value="1"/>
</dbReference>
<reference evidence="5 6" key="1">
    <citation type="submission" date="2019-08" db="EMBL/GenBank/DDBJ databases">
        <title>Bacterial whole genome sequence for Glaciihabitans sp. CHu50b-6-2.</title>
        <authorList>
            <person name="Jin L."/>
        </authorList>
    </citation>
    <scope>NUCLEOTIDE SEQUENCE [LARGE SCALE GENOMIC DNA]</scope>
    <source>
        <strain evidence="5 6">CHu50b-6-2</strain>
    </source>
</reference>
<sequence>MVYTKQVVMAGESRRIVIGVTVDQSFRLLEGFPQFLSREGWDVHLVSSPGAGLEKFSHESGITTHSLPMVRNPSPLRDLVALARWVRLLRRIEPDVVSVGTPKAGLLGSIAGAALRVPNRVYMLRGLRLETATGVGFAVLRFAEQVAARASHRVLAVSTSLRAKAIELNVAPASKIVVLGRGSSNGVDIAAFSRARYALSELQELSLRLGLKPGVPVIGFVGRMSVDKGLQVLTEARKLLSQRGTAHQLLVVGGSDTQPSVATKGEDLRSLSTVYTGHVPDPEIYFQVMDVLCLPTFREGFPNVVLEAGASGIPTVTTTATGAIDSVVDGRTGLIARVKSAAALSERLEEILTNAEQRERMGRAAFEFVNDHYSREIVWSLTEQFYASMVLNSSPARETRNDAAFRLGPDRPRSGE</sequence>
<evidence type="ECO:0000259" key="4">
    <source>
        <dbReference type="Pfam" id="PF13579"/>
    </source>
</evidence>
<evidence type="ECO:0000313" key="5">
    <source>
        <dbReference type="EMBL" id="TXN28218.1"/>
    </source>
</evidence>
<protein>
    <recommendedName>
        <fullName evidence="1">D-inositol 3-phosphate glycosyltransferase</fullName>
    </recommendedName>
</protein>
<dbReference type="PANTHER" id="PTHR45947:SF3">
    <property type="entry name" value="SULFOQUINOVOSYL TRANSFERASE SQD2"/>
    <property type="match status" value="1"/>
</dbReference>
<dbReference type="InterPro" id="IPR050194">
    <property type="entry name" value="Glycosyltransferase_grp1"/>
</dbReference>
<comment type="caution">
    <text evidence="5">The sequence shown here is derived from an EMBL/GenBank/DDBJ whole genome shotgun (WGS) entry which is preliminary data.</text>
</comment>
<keyword evidence="6" id="KW-1185">Reference proteome</keyword>
<dbReference type="InterPro" id="IPR028098">
    <property type="entry name" value="Glyco_trans_4-like_N"/>
</dbReference>
<name>A0A5C8UJ69_9MICO</name>
<dbReference type="GO" id="GO:0016757">
    <property type="term" value="F:glycosyltransferase activity"/>
    <property type="evidence" value="ECO:0007669"/>
    <property type="project" value="UniProtKB-KW"/>
</dbReference>
<feature type="domain" description="Glycosyltransferase subfamily 4-like N-terminal" evidence="4">
    <location>
        <begin position="36"/>
        <end position="182"/>
    </location>
</feature>
<dbReference type="EMBL" id="VRMG01000015">
    <property type="protein sequence ID" value="TXN28218.1"/>
    <property type="molecule type" value="Genomic_DNA"/>
</dbReference>
<dbReference type="Pfam" id="PF13692">
    <property type="entry name" value="Glyco_trans_1_4"/>
    <property type="match status" value="1"/>
</dbReference>
<dbReference type="RefSeq" id="WP_147784932.1">
    <property type="nucleotide sequence ID" value="NZ_VRMG01000015.1"/>
</dbReference>